<dbReference type="EMBL" id="JBHSIM010000036">
    <property type="protein sequence ID" value="MFC4833964.1"/>
    <property type="molecule type" value="Genomic_DNA"/>
</dbReference>
<proteinExistence type="predicted"/>
<gene>
    <name evidence="1" type="ORF">ACFPEL_16235</name>
</gene>
<dbReference type="Proteomes" id="UP001595909">
    <property type="component" value="Unassembled WGS sequence"/>
</dbReference>
<comment type="caution">
    <text evidence="1">The sequence shown here is derived from an EMBL/GenBank/DDBJ whole genome shotgun (WGS) entry which is preliminary data.</text>
</comment>
<protein>
    <submittedName>
        <fullName evidence="1">Uncharacterized protein</fullName>
    </submittedName>
</protein>
<reference evidence="2" key="1">
    <citation type="journal article" date="2019" name="Int. J. Syst. Evol. Microbiol.">
        <title>The Global Catalogue of Microorganisms (GCM) 10K type strain sequencing project: providing services to taxonomists for standard genome sequencing and annotation.</title>
        <authorList>
            <consortium name="The Broad Institute Genomics Platform"/>
            <consortium name="The Broad Institute Genome Sequencing Center for Infectious Disease"/>
            <person name="Wu L."/>
            <person name="Ma J."/>
        </authorList>
    </citation>
    <scope>NUCLEOTIDE SEQUENCE [LARGE SCALE GENOMIC DNA]</scope>
    <source>
        <strain evidence="2">CCUG 50347</strain>
    </source>
</reference>
<evidence type="ECO:0000313" key="2">
    <source>
        <dbReference type="Proteomes" id="UP001595909"/>
    </source>
</evidence>
<name>A0ABV9RK84_9PSEU</name>
<organism evidence="1 2">
    <name type="scientific">Actinomycetospora chibensis</name>
    <dbReference type="NCBI Taxonomy" id="663606"/>
    <lineage>
        <taxon>Bacteria</taxon>
        <taxon>Bacillati</taxon>
        <taxon>Actinomycetota</taxon>
        <taxon>Actinomycetes</taxon>
        <taxon>Pseudonocardiales</taxon>
        <taxon>Pseudonocardiaceae</taxon>
        <taxon>Actinomycetospora</taxon>
    </lineage>
</organism>
<evidence type="ECO:0000313" key="1">
    <source>
        <dbReference type="EMBL" id="MFC4833964.1"/>
    </source>
</evidence>
<keyword evidence="2" id="KW-1185">Reference proteome</keyword>
<sequence length="153" mass="15994">MDTVVGTVALLVVFAFTVVAALRHRPGVTPGPRLSPDLAEALLLRAGFPTTPHNVLAVSEHLGTMFLDRGRGDVEAARWAEVVAACEAGRADLTGWPQHVLDEIARARGVNDGAAVARLARRCQDALLASVGTGRGVFGGSLFEPLPRPVVAA</sequence>
<dbReference type="RefSeq" id="WP_274188073.1">
    <property type="nucleotide sequence ID" value="NZ_BAABHN010000036.1"/>
</dbReference>
<accession>A0ABV9RK84</accession>